<evidence type="ECO:0000256" key="2">
    <source>
        <dbReference type="ARBA" id="ARBA00022617"/>
    </source>
</evidence>
<evidence type="ECO:0000256" key="1">
    <source>
        <dbReference type="ARBA" id="ARBA00004131"/>
    </source>
</evidence>
<dbReference type="PANTHER" id="PTHR19359">
    <property type="entry name" value="CYTOCHROME B5"/>
    <property type="match status" value="1"/>
</dbReference>
<keyword evidence="11" id="KW-1133">Transmembrane helix</keyword>
<keyword evidence="8 11" id="KW-0472">Membrane</keyword>
<dbReference type="GO" id="GO:0020037">
    <property type="term" value="F:heme binding"/>
    <property type="evidence" value="ECO:0000318"/>
    <property type="project" value="GO_Central"/>
</dbReference>
<evidence type="ECO:0000256" key="7">
    <source>
        <dbReference type="ARBA" id="ARBA00023004"/>
    </source>
</evidence>
<dbReference type="GO" id="GO:0046872">
    <property type="term" value="F:metal ion binding"/>
    <property type="evidence" value="ECO:0007669"/>
    <property type="project" value="UniProtKB-UniRule"/>
</dbReference>
<dbReference type="GO" id="GO:0005789">
    <property type="term" value="C:endoplasmic reticulum membrane"/>
    <property type="evidence" value="ECO:0007669"/>
    <property type="project" value="UniProtKB-SubCell"/>
</dbReference>
<evidence type="ECO:0000259" key="12">
    <source>
        <dbReference type="PROSITE" id="PS50255"/>
    </source>
</evidence>
<keyword evidence="2 11" id="KW-0349">Heme</keyword>
<dbReference type="InterPro" id="IPR050668">
    <property type="entry name" value="Cytochrome_b5"/>
</dbReference>
<feature type="transmembrane region" description="Helical" evidence="11">
    <location>
        <begin position="108"/>
        <end position="129"/>
    </location>
</feature>
<dbReference type="PROSITE" id="PS50255">
    <property type="entry name" value="CYTOCHROME_B5_2"/>
    <property type="match status" value="1"/>
</dbReference>
<comment type="caution">
    <text evidence="13">The sequence shown here is derived from an EMBL/GenBank/DDBJ whole genome shotgun (WGS) entry which is preliminary data.</text>
</comment>
<sequence length="130" mass="14803">MASEQKTYRFDEVSKHNEYDDIWLIVSGKVYDVSMFLLEHPGGAEAMIAATNKDATSDFEEAGHKDETREMMQKFCIGKIDESTLPSRRRHNVSTTNKISSLDPTQELMVKILKFLVPFLVLGLTFTVLQ</sequence>
<dbReference type="PANTHER" id="PTHR19359:SF135">
    <property type="entry name" value="CYTOCHROME B5 ISOFORM E"/>
    <property type="match status" value="1"/>
</dbReference>
<keyword evidence="5" id="KW-0256">Endoplasmic reticulum</keyword>
<dbReference type="Gramene" id="mRNA:HanXRQr2_Chr04g0166031">
    <property type="protein sequence ID" value="mRNA:HanXRQr2_Chr04g0166031"/>
    <property type="gene ID" value="HanXRQr2_Chr04g0166031"/>
</dbReference>
<dbReference type="SMART" id="SM01117">
    <property type="entry name" value="Cyt-b5"/>
    <property type="match status" value="1"/>
</dbReference>
<proteinExistence type="inferred from homology"/>
<gene>
    <name evidence="13" type="ORF">HanXRQr2_Chr04g0166031</name>
</gene>
<dbReference type="PROSITE" id="PS00191">
    <property type="entry name" value="CYTOCHROME_B5_1"/>
    <property type="match status" value="1"/>
</dbReference>
<comment type="subcellular location">
    <subcellularLocation>
        <location evidence="1">Endoplasmic reticulum membrane</location>
        <topology evidence="1">Single-pass membrane protein</topology>
        <orientation evidence="1">Cytoplasmic side</orientation>
    </subcellularLocation>
    <subcellularLocation>
        <location evidence="9">Microsome membrane</location>
        <topology evidence="9">Single-pass membrane protein</topology>
        <orientation evidence="9">Cytoplasmic side</orientation>
    </subcellularLocation>
</comment>
<evidence type="ECO:0000256" key="9">
    <source>
        <dbReference type="ARBA" id="ARBA00037877"/>
    </source>
</evidence>
<evidence type="ECO:0000256" key="8">
    <source>
        <dbReference type="ARBA" id="ARBA00023136"/>
    </source>
</evidence>
<dbReference type="AlphaFoldDB" id="A0A9K3J7B7"/>
<evidence type="ECO:0000313" key="14">
    <source>
        <dbReference type="Proteomes" id="UP000215914"/>
    </source>
</evidence>
<dbReference type="PRINTS" id="PR00363">
    <property type="entry name" value="CYTOCHROMEB5"/>
</dbReference>
<name>A0A9K3J7B7_HELAN</name>
<evidence type="ECO:0000256" key="4">
    <source>
        <dbReference type="ARBA" id="ARBA00022723"/>
    </source>
</evidence>
<reference evidence="13" key="1">
    <citation type="journal article" date="2017" name="Nature">
        <title>The sunflower genome provides insights into oil metabolism, flowering and Asterid evolution.</title>
        <authorList>
            <person name="Badouin H."/>
            <person name="Gouzy J."/>
            <person name="Grassa C.J."/>
            <person name="Murat F."/>
            <person name="Staton S.E."/>
            <person name="Cottret L."/>
            <person name="Lelandais-Briere C."/>
            <person name="Owens G.L."/>
            <person name="Carrere S."/>
            <person name="Mayjonade B."/>
            <person name="Legrand L."/>
            <person name="Gill N."/>
            <person name="Kane N.C."/>
            <person name="Bowers J.E."/>
            <person name="Hubner S."/>
            <person name="Bellec A."/>
            <person name="Berard A."/>
            <person name="Berges H."/>
            <person name="Blanchet N."/>
            <person name="Boniface M.C."/>
            <person name="Brunel D."/>
            <person name="Catrice O."/>
            <person name="Chaidir N."/>
            <person name="Claudel C."/>
            <person name="Donnadieu C."/>
            <person name="Faraut T."/>
            <person name="Fievet G."/>
            <person name="Helmstetter N."/>
            <person name="King M."/>
            <person name="Knapp S.J."/>
            <person name="Lai Z."/>
            <person name="Le Paslier M.C."/>
            <person name="Lippi Y."/>
            <person name="Lorenzon L."/>
            <person name="Mandel J.R."/>
            <person name="Marage G."/>
            <person name="Marchand G."/>
            <person name="Marquand E."/>
            <person name="Bret-Mestries E."/>
            <person name="Morien E."/>
            <person name="Nambeesan S."/>
            <person name="Nguyen T."/>
            <person name="Pegot-Espagnet P."/>
            <person name="Pouilly N."/>
            <person name="Raftis F."/>
            <person name="Sallet E."/>
            <person name="Schiex T."/>
            <person name="Thomas J."/>
            <person name="Vandecasteele C."/>
            <person name="Vares D."/>
            <person name="Vear F."/>
            <person name="Vautrin S."/>
            <person name="Crespi M."/>
            <person name="Mangin B."/>
            <person name="Burke J.M."/>
            <person name="Salse J."/>
            <person name="Munos S."/>
            <person name="Vincourt P."/>
            <person name="Rieseberg L.H."/>
            <person name="Langlade N.B."/>
        </authorList>
    </citation>
    <scope>NUCLEOTIDE SEQUENCE</scope>
    <source>
        <tissue evidence="13">Leaves</tissue>
    </source>
</reference>
<accession>A0A9K3J7B7</accession>
<feature type="domain" description="Cytochrome b5 heme-binding" evidence="12">
    <location>
        <begin position="5"/>
        <end position="81"/>
    </location>
</feature>
<dbReference type="SUPFAM" id="SSF55856">
    <property type="entry name" value="Cytochrome b5-like heme/steroid binding domain"/>
    <property type="match status" value="1"/>
</dbReference>
<dbReference type="InterPro" id="IPR001199">
    <property type="entry name" value="Cyt_B5-like_heme/steroid-bd"/>
</dbReference>
<comment type="similarity">
    <text evidence="10 11">Belongs to the cytochrome b5 family.</text>
</comment>
<evidence type="ECO:0000256" key="6">
    <source>
        <dbReference type="ARBA" id="ARBA00022848"/>
    </source>
</evidence>
<dbReference type="InterPro" id="IPR018506">
    <property type="entry name" value="Cyt_B5_heme-BS"/>
</dbReference>
<keyword evidence="3 11" id="KW-0812">Transmembrane</keyword>
<dbReference type="EMBL" id="MNCJ02000319">
    <property type="protein sequence ID" value="KAF5810148.1"/>
    <property type="molecule type" value="Genomic_DNA"/>
</dbReference>
<dbReference type="Proteomes" id="UP000215914">
    <property type="component" value="Unassembled WGS sequence"/>
</dbReference>
<evidence type="ECO:0000256" key="5">
    <source>
        <dbReference type="ARBA" id="ARBA00022824"/>
    </source>
</evidence>
<keyword evidence="14" id="KW-1185">Reference proteome</keyword>
<reference evidence="13" key="2">
    <citation type="submission" date="2020-06" db="EMBL/GenBank/DDBJ databases">
        <title>Helianthus annuus Genome sequencing and assembly Release 2.</title>
        <authorList>
            <person name="Gouzy J."/>
            <person name="Langlade N."/>
            <person name="Munos S."/>
        </authorList>
    </citation>
    <scope>NUCLEOTIDE SEQUENCE</scope>
    <source>
        <tissue evidence="13">Leaves</tissue>
    </source>
</reference>
<dbReference type="OrthoDB" id="260519at2759"/>
<organism evidence="13 14">
    <name type="scientific">Helianthus annuus</name>
    <name type="common">Common sunflower</name>
    <dbReference type="NCBI Taxonomy" id="4232"/>
    <lineage>
        <taxon>Eukaryota</taxon>
        <taxon>Viridiplantae</taxon>
        <taxon>Streptophyta</taxon>
        <taxon>Embryophyta</taxon>
        <taxon>Tracheophyta</taxon>
        <taxon>Spermatophyta</taxon>
        <taxon>Magnoliopsida</taxon>
        <taxon>eudicotyledons</taxon>
        <taxon>Gunneridae</taxon>
        <taxon>Pentapetalae</taxon>
        <taxon>asterids</taxon>
        <taxon>campanulids</taxon>
        <taxon>Asterales</taxon>
        <taxon>Asteraceae</taxon>
        <taxon>Asteroideae</taxon>
        <taxon>Heliantheae alliance</taxon>
        <taxon>Heliantheae</taxon>
        <taxon>Helianthus</taxon>
    </lineage>
</organism>
<dbReference type="Pfam" id="PF00173">
    <property type="entry name" value="Cyt-b5"/>
    <property type="match status" value="1"/>
</dbReference>
<evidence type="ECO:0000256" key="10">
    <source>
        <dbReference type="ARBA" id="ARBA00038168"/>
    </source>
</evidence>
<dbReference type="FunFam" id="3.10.120.10:FF:000002">
    <property type="entry name" value="Cytochrome b5 type B"/>
    <property type="match status" value="1"/>
</dbReference>
<evidence type="ECO:0000313" key="13">
    <source>
        <dbReference type="EMBL" id="KAF5810148.1"/>
    </source>
</evidence>
<protein>
    <submittedName>
        <fullName evidence="13">Cytochrome b5-like heme/steroid binding domain-containing protein</fullName>
    </submittedName>
</protein>
<keyword evidence="7 11" id="KW-0408">Iron</keyword>
<dbReference type="Gene3D" id="3.10.120.10">
    <property type="entry name" value="Cytochrome b5-like heme/steroid binding domain"/>
    <property type="match status" value="1"/>
</dbReference>
<evidence type="ECO:0000256" key="3">
    <source>
        <dbReference type="ARBA" id="ARBA00022692"/>
    </source>
</evidence>
<keyword evidence="6" id="KW-0492">Microsome</keyword>
<evidence type="ECO:0000256" key="11">
    <source>
        <dbReference type="RuleBase" id="RU362121"/>
    </source>
</evidence>
<dbReference type="InterPro" id="IPR036400">
    <property type="entry name" value="Cyt_B5-like_heme/steroid_sf"/>
</dbReference>
<dbReference type="GO" id="GO:0016020">
    <property type="term" value="C:membrane"/>
    <property type="evidence" value="ECO:0000318"/>
    <property type="project" value="GO_Central"/>
</dbReference>
<keyword evidence="4 11" id="KW-0479">Metal-binding</keyword>